<accession>A0A9D1JA47</accession>
<comment type="caution">
    <text evidence="3">The sequence shown here is derived from an EMBL/GenBank/DDBJ whole genome shotgun (WGS) entry which is preliminary data.</text>
</comment>
<organism evidence="3 4">
    <name type="scientific">Candidatus Pullilachnospira gallistercoris</name>
    <dbReference type="NCBI Taxonomy" id="2840911"/>
    <lineage>
        <taxon>Bacteria</taxon>
        <taxon>Bacillati</taxon>
        <taxon>Bacillota</taxon>
        <taxon>Clostridia</taxon>
        <taxon>Lachnospirales</taxon>
        <taxon>Lachnospiraceae</taxon>
        <taxon>Lachnospiraceae incertae sedis</taxon>
        <taxon>Candidatus Pullilachnospira</taxon>
    </lineage>
</organism>
<dbReference type="SMART" id="SM00909">
    <property type="entry name" value="Germane"/>
    <property type="match status" value="2"/>
</dbReference>
<gene>
    <name evidence="3" type="ORF">IAA55_03225</name>
</gene>
<evidence type="ECO:0000313" key="3">
    <source>
        <dbReference type="EMBL" id="HIR70276.1"/>
    </source>
</evidence>
<dbReference type="EMBL" id="DVHM01000050">
    <property type="protein sequence ID" value="HIR70276.1"/>
    <property type="molecule type" value="Genomic_DNA"/>
</dbReference>
<dbReference type="InterPro" id="IPR019606">
    <property type="entry name" value="GerMN"/>
</dbReference>
<feature type="chain" id="PRO_5039610189" evidence="1">
    <location>
        <begin position="23"/>
        <end position="311"/>
    </location>
</feature>
<feature type="domain" description="GerMN" evidence="2">
    <location>
        <begin position="199"/>
        <end position="285"/>
    </location>
</feature>
<dbReference type="Pfam" id="PF10646">
    <property type="entry name" value="Germane"/>
    <property type="match status" value="2"/>
</dbReference>
<name>A0A9D1JA47_9FIRM</name>
<dbReference type="PROSITE" id="PS51257">
    <property type="entry name" value="PROKAR_LIPOPROTEIN"/>
    <property type="match status" value="1"/>
</dbReference>
<evidence type="ECO:0000313" key="4">
    <source>
        <dbReference type="Proteomes" id="UP000823912"/>
    </source>
</evidence>
<feature type="domain" description="GerMN" evidence="2">
    <location>
        <begin position="58"/>
        <end position="143"/>
    </location>
</feature>
<proteinExistence type="predicted"/>
<evidence type="ECO:0000256" key="1">
    <source>
        <dbReference type="SAM" id="SignalP"/>
    </source>
</evidence>
<evidence type="ECO:0000259" key="2">
    <source>
        <dbReference type="SMART" id="SM00909"/>
    </source>
</evidence>
<protein>
    <submittedName>
        <fullName evidence="3">GerMN domain-containing protein</fullName>
    </submittedName>
</protein>
<dbReference type="AlphaFoldDB" id="A0A9D1JA47"/>
<dbReference type="Proteomes" id="UP000823912">
    <property type="component" value="Unassembled WGS sequence"/>
</dbReference>
<sequence length="311" mass="34524">MKKRFTALCLILCLLSLMTACGRESESADFYLYYLNMNYTGIVPVEYEMEAQDAEGQVREALHMLSSETKSVDYMKTIPEAVKVEDFRLDNGTLAMYFNAAYTQLETYTEVMVRAAVVKTLLQIPGVDSITFYVAGNPLQDSTGQLVGAMDSNSFIDDFGQESESLLTTTLTLYYASADGQSLIREQREVHYSSNTPLERLALEYLMQKPETEGAQSVFPSGTKLISVSVSDGVCYVNLDNTFLNRSGNISENVAIYSIVNSLTELDQVSRVQLLFNGGEDSLALSGISQPQNNLYEKNLSLLQDSGEEEE</sequence>
<keyword evidence="1" id="KW-0732">Signal</keyword>
<feature type="signal peptide" evidence="1">
    <location>
        <begin position="1"/>
        <end position="22"/>
    </location>
</feature>
<reference evidence="3" key="1">
    <citation type="submission" date="2020-10" db="EMBL/GenBank/DDBJ databases">
        <authorList>
            <person name="Gilroy R."/>
        </authorList>
    </citation>
    <scope>NUCLEOTIDE SEQUENCE</scope>
    <source>
        <strain evidence="3">ChiSjej5B23-6657</strain>
    </source>
</reference>
<reference evidence="3" key="2">
    <citation type="journal article" date="2021" name="PeerJ">
        <title>Extensive microbial diversity within the chicken gut microbiome revealed by metagenomics and culture.</title>
        <authorList>
            <person name="Gilroy R."/>
            <person name="Ravi A."/>
            <person name="Getino M."/>
            <person name="Pursley I."/>
            <person name="Horton D.L."/>
            <person name="Alikhan N.F."/>
            <person name="Baker D."/>
            <person name="Gharbi K."/>
            <person name="Hall N."/>
            <person name="Watson M."/>
            <person name="Adriaenssens E.M."/>
            <person name="Foster-Nyarko E."/>
            <person name="Jarju S."/>
            <person name="Secka A."/>
            <person name="Antonio M."/>
            <person name="Oren A."/>
            <person name="Chaudhuri R.R."/>
            <person name="La Ragione R."/>
            <person name="Hildebrand F."/>
            <person name="Pallen M.J."/>
        </authorList>
    </citation>
    <scope>NUCLEOTIDE SEQUENCE</scope>
    <source>
        <strain evidence="3">ChiSjej5B23-6657</strain>
    </source>
</reference>